<accession>A0AA44DMS2</accession>
<dbReference type="AlphaFoldDB" id="A0AA44DMS2"/>
<dbReference type="Proteomes" id="UP000573963">
    <property type="component" value="Unassembled WGS sequence"/>
</dbReference>
<gene>
    <name evidence="3" type="ORF">HF875_13180</name>
</gene>
<dbReference type="Pfam" id="PF13490">
    <property type="entry name" value="zf-HC2"/>
    <property type="match status" value="1"/>
</dbReference>
<sequence length="311" mass="34571">MKCYKSGELQSYIDGEMSLDMMEKVSKHLDECEVCQHKFNELVEVDDYKTSLENHGNLQNKIDVEVAWDTFNSKLDRKSKSNVIKGRFNNMNKMKKISTVAAASLLVFIGGSGVAMATYNLFSQHVLEDDVVNKGLVREDGSVVDSTKEGKFKPLDIKIKDKDIIVHLTGLYTAESRVSVNYKIETANGNLVPIEYDTEGLELKSDGIVDGKQVEAPEAYVGKEIYEGKEVDKVSQLQFLESKDGLPFELKKGNKSLDIGIRKVGAENEGTITFAGFNPIDYPVNLDINISNIGKISGSWTGQVEIKPEQN</sequence>
<feature type="domain" description="Putative zinc-finger" evidence="2">
    <location>
        <begin position="9"/>
        <end position="36"/>
    </location>
</feature>
<proteinExistence type="predicted"/>
<keyword evidence="1" id="KW-1133">Transmembrane helix</keyword>
<comment type="caution">
    <text evidence="3">The sequence shown here is derived from an EMBL/GenBank/DDBJ whole genome shotgun (WGS) entry which is preliminary data.</text>
</comment>
<reference evidence="3 4" key="1">
    <citation type="submission" date="2020-04" db="EMBL/GenBank/DDBJ databases">
        <authorList>
            <person name="Hitch T.C.A."/>
            <person name="Wylensek D."/>
            <person name="Clavel T."/>
        </authorList>
    </citation>
    <scope>NUCLEOTIDE SEQUENCE [LARGE SCALE GENOMIC DNA]</scope>
    <source>
        <strain evidence="3 4">Med78_4-601-WT-2</strain>
    </source>
</reference>
<evidence type="ECO:0000313" key="3">
    <source>
        <dbReference type="EMBL" id="NME10482.1"/>
    </source>
</evidence>
<keyword evidence="1" id="KW-0812">Transmembrane</keyword>
<organism evidence="3 4">
    <name type="scientific">Paraclostridium bifermentans</name>
    <name type="common">Clostridium bifermentans</name>
    <dbReference type="NCBI Taxonomy" id="1490"/>
    <lineage>
        <taxon>Bacteria</taxon>
        <taxon>Bacillati</taxon>
        <taxon>Bacillota</taxon>
        <taxon>Clostridia</taxon>
        <taxon>Peptostreptococcales</taxon>
        <taxon>Peptostreptococcaceae</taxon>
        <taxon>Paraclostridium</taxon>
    </lineage>
</organism>
<dbReference type="InterPro" id="IPR027383">
    <property type="entry name" value="Znf_put"/>
</dbReference>
<evidence type="ECO:0000313" key="4">
    <source>
        <dbReference type="Proteomes" id="UP000573963"/>
    </source>
</evidence>
<evidence type="ECO:0000259" key="2">
    <source>
        <dbReference type="Pfam" id="PF13490"/>
    </source>
</evidence>
<protein>
    <submittedName>
        <fullName evidence="3">Zf-HC2 domain-containing protein</fullName>
    </submittedName>
</protein>
<dbReference type="RefSeq" id="WP_168932512.1">
    <property type="nucleotide sequence ID" value="NZ_JABAFD010000008.1"/>
</dbReference>
<keyword evidence="1" id="KW-0472">Membrane</keyword>
<feature type="transmembrane region" description="Helical" evidence="1">
    <location>
        <begin position="97"/>
        <end position="122"/>
    </location>
</feature>
<evidence type="ECO:0000256" key="1">
    <source>
        <dbReference type="SAM" id="Phobius"/>
    </source>
</evidence>
<dbReference type="EMBL" id="JABAFD010000008">
    <property type="protein sequence ID" value="NME10482.1"/>
    <property type="molecule type" value="Genomic_DNA"/>
</dbReference>
<name>A0AA44DMS2_PARBF</name>